<dbReference type="InterPro" id="IPR004159">
    <property type="entry name" value="Put_SAM_MeTrfase"/>
</dbReference>
<dbReference type="Proteomes" id="UP001412067">
    <property type="component" value="Unassembled WGS sequence"/>
</dbReference>
<dbReference type="Pfam" id="PF03141">
    <property type="entry name" value="Methyltransf_29"/>
    <property type="match status" value="1"/>
</dbReference>
<dbReference type="PANTHER" id="PTHR10108:SF984">
    <property type="entry name" value="METHYLTRANSFERASE PMT21-RELATED"/>
    <property type="match status" value="1"/>
</dbReference>
<dbReference type="EMBL" id="JBBWWR010000007">
    <property type="protein sequence ID" value="KAK8963285.1"/>
    <property type="molecule type" value="Genomic_DNA"/>
</dbReference>
<protein>
    <recommendedName>
        <fullName evidence="2">Methyltransferase</fullName>
        <ecNumber evidence="2">2.1.1.-</ecNumber>
    </recommendedName>
</protein>
<accession>A0ABR2MH08</accession>
<comment type="caution">
    <text evidence="3">The sequence shown here is derived from an EMBL/GenBank/DDBJ whole genome shotgun (WGS) entry which is preliminary data.</text>
</comment>
<keyword evidence="2" id="KW-0808">Transferase</keyword>
<keyword evidence="2" id="KW-0735">Signal-anchor</keyword>
<name>A0ABR2MH08_9ASPA</name>
<keyword evidence="2" id="KW-0325">Glycoprotein</keyword>
<dbReference type="EC" id="2.1.1.-" evidence="2"/>
<keyword evidence="2" id="KW-0812">Transmembrane</keyword>
<proteinExistence type="inferred from homology"/>
<organism evidence="3 4">
    <name type="scientific">Platanthera guangdongensis</name>
    <dbReference type="NCBI Taxonomy" id="2320717"/>
    <lineage>
        <taxon>Eukaryota</taxon>
        <taxon>Viridiplantae</taxon>
        <taxon>Streptophyta</taxon>
        <taxon>Embryophyta</taxon>
        <taxon>Tracheophyta</taxon>
        <taxon>Spermatophyta</taxon>
        <taxon>Magnoliopsida</taxon>
        <taxon>Liliopsida</taxon>
        <taxon>Asparagales</taxon>
        <taxon>Orchidaceae</taxon>
        <taxon>Orchidoideae</taxon>
        <taxon>Orchideae</taxon>
        <taxon>Orchidinae</taxon>
        <taxon>Platanthera</taxon>
    </lineage>
</organism>
<dbReference type="GO" id="GO:0008168">
    <property type="term" value="F:methyltransferase activity"/>
    <property type="evidence" value="ECO:0007669"/>
    <property type="project" value="UniProtKB-KW"/>
</dbReference>
<evidence type="ECO:0000313" key="4">
    <source>
        <dbReference type="Proteomes" id="UP001412067"/>
    </source>
</evidence>
<keyword evidence="4" id="KW-1185">Reference proteome</keyword>
<dbReference type="PANTHER" id="PTHR10108">
    <property type="entry name" value="SAM-DEPENDENT METHYLTRANSFERASE"/>
    <property type="match status" value="1"/>
</dbReference>
<evidence type="ECO:0000313" key="3">
    <source>
        <dbReference type="EMBL" id="KAK8963285.1"/>
    </source>
</evidence>
<gene>
    <name evidence="3" type="ORF">KSP40_PGU022580</name>
</gene>
<dbReference type="GO" id="GO:0032259">
    <property type="term" value="P:methylation"/>
    <property type="evidence" value="ECO:0007669"/>
    <property type="project" value="UniProtKB-KW"/>
</dbReference>
<evidence type="ECO:0000256" key="1">
    <source>
        <dbReference type="ARBA" id="ARBA00022603"/>
    </source>
</evidence>
<comment type="similarity">
    <text evidence="2">Belongs to the methyltransferase superfamily.</text>
</comment>
<sequence length="70" mass="8283">MKYVLLEMDRILRPSGYTIIRDSGYFIDAISTVARGMKWGCRKEETEYGVEKEKLLICQKKLWYSKISQD</sequence>
<comment type="subcellular location">
    <subcellularLocation>
        <location evidence="2">Membrane</location>
        <topology evidence="2">Single-pass type II membrane protein</topology>
    </subcellularLocation>
</comment>
<evidence type="ECO:0000256" key="2">
    <source>
        <dbReference type="RuleBase" id="RU366043"/>
    </source>
</evidence>
<keyword evidence="1 2" id="KW-0489">Methyltransferase</keyword>
<reference evidence="3 4" key="1">
    <citation type="journal article" date="2022" name="Nat. Plants">
        <title>Genomes of leafy and leafless Platanthera orchids illuminate the evolution of mycoheterotrophy.</title>
        <authorList>
            <person name="Li M.H."/>
            <person name="Liu K.W."/>
            <person name="Li Z."/>
            <person name="Lu H.C."/>
            <person name="Ye Q.L."/>
            <person name="Zhang D."/>
            <person name="Wang J.Y."/>
            <person name="Li Y.F."/>
            <person name="Zhong Z.M."/>
            <person name="Liu X."/>
            <person name="Yu X."/>
            <person name="Liu D.K."/>
            <person name="Tu X.D."/>
            <person name="Liu B."/>
            <person name="Hao Y."/>
            <person name="Liao X.Y."/>
            <person name="Jiang Y.T."/>
            <person name="Sun W.H."/>
            <person name="Chen J."/>
            <person name="Chen Y.Q."/>
            <person name="Ai Y."/>
            <person name="Zhai J.W."/>
            <person name="Wu S.S."/>
            <person name="Zhou Z."/>
            <person name="Hsiao Y.Y."/>
            <person name="Wu W.L."/>
            <person name="Chen Y.Y."/>
            <person name="Lin Y.F."/>
            <person name="Hsu J.L."/>
            <person name="Li C.Y."/>
            <person name="Wang Z.W."/>
            <person name="Zhao X."/>
            <person name="Zhong W.Y."/>
            <person name="Ma X.K."/>
            <person name="Ma L."/>
            <person name="Huang J."/>
            <person name="Chen G.Z."/>
            <person name="Huang M.Z."/>
            <person name="Huang L."/>
            <person name="Peng D.H."/>
            <person name="Luo Y.B."/>
            <person name="Zou S.Q."/>
            <person name="Chen S.P."/>
            <person name="Lan S."/>
            <person name="Tsai W.C."/>
            <person name="Van de Peer Y."/>
            <person name="Liu Z.J."/>
        </authorList>
    </citation>
    <scope>NUCLEOTIDE SEQUENCE [LARGE SCALE GENOMIC DNA]</scope>
    <source>
        <strain evidence="3">Lor288</strain>
    </source>
</reference>